<name>A0A7T3V550_9SPIR</name>
<keyword evidence="1" id="KW-1133">Transmembrane helix</keyword>
<feature type="transmembrane region" description="Helical" evidence="1">
    <location>
        <begin position="81"/>
        <end position="107"/>
    </location>
</feature>
<feature type="transmembrane region" description="Helical" evidence="1">
    <location>
        <begin position="166"/>
        <end position="189"/>
    </location>
</feature>
<evidence type="ECO:0000256" key="1">
    <source>
        <dbReference type="SAM" id="Phobius"/>
    </source>
</evidence>
<dbReference type="Proteomes" id="UP000595224">
    <property type="component" value="Chromosome"/>
</dbReference>
<keyword evidence="3" id="KW-1185">Reference proteome</keyword>
<dbReference type="KEGG" id="tper:IWA51_01130"/>
<sequence>MHNIYQIFIIMAFLFFFGAVLGWVLELVFRRFSKKANPEGRWLNPGFLTGPCLPIYGLGSIALYILSITEKYFINAQKAGVLYYIIMFFIMALVMTLIEYIAGIIFVKGMHIKLWDYSDEPGNIQGVVCPKFTLIWGVLAALYYFFLFPSFDKLVLWFVDHPWFSFVVGTVFGFFIIDCAFSFHLGSVLHKKAAEIDKKATVDFQFMQRRLQQLKVSKFFTPHDDRYLTSKIQKFEEFIHRTPASVEESLKNK</sequence>
<dbReference type="RefSeq" id="WP_198442842.1">
    <property type="nucleotide sequence ID" value="NZ_CBCSHE010000013.1"/>
</dbReference>
<organism evidence="2 3">
    <name type="scientific">Treponema peruense</name>
    <dbReference type="NCBI Taxonomy" id="2787628"/>
    <lineage>
        <taxon>Bacteria</taxon>
        <taxon>Pseudomonadati</taxon>
        <taxon>Spirochaetota</taxon>
        <taxon>Spirochaetia</taxon>
        <taxon>Spirochaetales</taxon>
        <taxon>Treponemataceae</taxon>
        <taxon>Treponema</taxon>
    </lineage>
</organism>
<dbReference type="EMBL" id="CP064936">
    <property type="protein sequence ID" value="QQA01257.1"/>
    <property type="molecule type" value="Genomic_DNA"/>
</dbReference>
<accession>A0A7T3V550</accession>
<feature type="transmembrane region" description="Helical" evidence="1">
    <location>
        <begin position="46"/>
        <end position="69"/>
    </location>
</feature>
<evidence type="ECO:0000313" key="3">
    <source>
        <dbReference type="Proteomes" id="UP000595224"/>
    </source>
</evidence>
<protein>
    <submittedName>
        <fullName evidence="2">Putative ABC transporter permease</fullName>
    </submittedName>
</protein>
<reference evidence="2 3" key="1">
    <citation type="submission" date="2020-11" db="EMBL/GenBank/DDBJ databases">
        <title>Treponema Peruensis nv. sp., first commensal Treponema isolated from human feces.</title>
        <authorList>
            <person name="Belkhou C."/>
            <person name="Raes J."/>
        </authorList>
    </citation>
    <scope>NUCLEOTIDE SEQUENCE [LARGE SCALE GENOMIC DNA]</scope>
    <source>
        <strain evidence="2 3">RCC2812</strain>
    </source>
</reference>
<evidence type="ECO:0000313" key="2">
    <source>
        <dbReference type="EMBL" id="QQA01257.1"/>
    </source>
</evidence>
<dbReference type="AlphaFoldDB" id="A0A7T3V550"/>
<dbReference type="InterPro" id="IPR010540">
    <property type="entry name" value="CmpB_TMEM229"/>
</dbReference>
<proteinExistence type="predicted"/>
<dbReference type="Pfam" id="PF06541">
    <property type="entry name" value="ABC_trans_CmpB"/>
    <property type="match status" value="1"/>
</dbReference>
<gene>
    <name evidence="2" type="ORF">IWA51_01130</name>
</gene>
<feature type="transmembrane region" description="Helical" evidence="1">
    <location>
        <begin position="6"/>
        <end position="25"/>
    </location>
</feature>
<keyword evidence="1" id="KW-0812">Transmembrane</keyword>
<keyword evidence="1" id="KW-0472">Membrane</keyword>
<feature type="transmembrane region" description="Helical" evidence="1">
    <location>
        <begin position="128"/>
        <end position="146"/>
    </location>
</feature>